<dbReference type="InterPro" id="IPR010352">
    <property type="entry name" value="DUF945"/>
</dbReference>
<dbReference type="EMBL" id="JACAPU010000024">
    <property type="protein sequence ID" value="NWB48994.1"/>
    <property type="molecule type" value="Genomic_DNA"/>
</dbReference>
<dbReference type="AlphaFoldDB" id="A0A7Y7WGM4"/>
<comment type="caution">
    <text evidence="1">The sequence shown here is derived from an EMBL/GenBank/DDBJ whole genome shotgun (WGS) entry which is preliminary data.</text>
</comment>
<protein>
    <submittedName>
        <fullName evidence="1">YdgA family protein</fullName>
    </submittedName>
</protein>
<dbReference type="Pfam" id="PF06097">
    <property type="entry name" value="DUF945"/>
    <property type="match status" value="1"/>
</dbReference>
<sequence>MNKSAGLLLGFVVVVGAVSTVGAWYTGNQLEGVLNTSIQEANQQLKTALASAGGSAQIELVSLDRNLFTSTAHYRVKFQNLQAGTEKKDIELLFVDHIEHGPLPWSRLKAFKLAPVMVNSNYELEKNDVTAKWFDAAKGAAPLKGQVALGYNRSVDGNIELVPLDFTPDANTSLKFSGLNLAVTASDQAAKIKLNGYMDDLKVSTVTPEQGPVQLELNGLTLASDLTKSDLGFYLGQNTIELSETKVGFGVKPAVVTIKGFEQKDSTQAQGNVLSGRLAYNIASIDYNDKPVGSAQMSWTAKNLDFPAMQSLIKLYQVQLEALQKAQAAGAEDPEAAVPELTPAQQTQAEADIKQLLTGKPQIALENFSIKTANGESRASLVLDLTNPSSTELPPVELGKQLVSQLDAKVSLSKPMIADLAGLQAQIQGQTDPAAITRQASMASEMAGTMALSTEMATVQGSDIISTLHYANGQVDFNGQKMPVEDFITLLLTKFGGAGGGEQP</sequence>
<name>A0A7Y7WGM4_9PSED</name>
<evidence type="ECO:0000313" key="1">
    <source>
        <dbReference type="EMBL" id="NWB48994.1"/>
    </source>
</evidence>
<dbReference type="Proteomes" id="UP000582981">
    <property type="component" value="Unassembled WGS sequence"/>
</dbReference>
<reference evidence="1 2" key="1">
    <citation type="submission" date="2020-04" db="EMBL/GenBank/DDBJ databases">
        <title>Molecular characterization of pseudomonads from Agaricus bisporus reveal novel blotch 2 pathogens in Western Europe.</title>
        <authorList>
            <person name="Taparia T."/>
            <person name="Krijger M."/>
            <person name="Haynes E."/>
            <person name="Elpinstone J.G."/>
            <person name="Noble R."/>
            <person name="Van Der Wolf J."/>
        </authorList>
    </citation>
    <scope>NUCLEOTIDE SEQUENCE [LARGE SCALE GENOMIC DNA]</scope>
    <source>
        <strain evidence="1 2">F1001</strain>
    </source>
</reference>
<organism evidence="1 2">
    <name type="scientific">Pseudomonas gingeri</name>
    <dbReference type="NCBI Taxonomy" id="117681"/>
    <lineage>
        <taxon>Bacteria</taxon>
        <taxon>Pseudomonadati</taxon>
        <taxon>Pseudomonadota</taxon>
        <taxon>Gammaproteobacteria</taxon>
        <taxon>Pseudomonadales</taxon>
        <taxon>Pseudomonadaceae</taxon>
        <taxon>Pseudomonas</taxon>
    </lineage>
</organism>
<evidence type="ECO:0000313" key="2">
    <source>
        <dbReference type="Proteomes" id="UP000582981"/>
    </source>
</evidence>
<gene>
    <name evidence="1" type="ORF">HX829_21140</name>
</gene>
<dbReference type="RefSeq" id="WP_100942657.1">
    <property type="nucleotide sequence ID" value="NZ_JACAPU010000024.1"/>
</dbReference>
<proteinExistence type="predicted"/>
<accession>A0A7Y7WGM4</accession>